<keyword evidence="5 13" id="KW-0597">Phosphoprotein</keyword>
<gene>
    <name evidence="18" type="ORF">Lboz_2549</name>
</gene>
<dbReference type="SUPFAM" id="SSF55785">
    <property type="entry name" value="PYP-like sensor domain (PAS domain)"/>
    <property type="match status" value="2"/>
</dbReference>
<evidence type="ECO:0000259" key="14">
    <source>
        <dbReference type="PROSITE" id="PS50109"/>
    </source>
</evidence>
<evidence type="ECO:0000259" key="15">
    <source>
        <dbReference type="PROSITE" id="PS50110"/>
    </source>
</evidence>
<evidence type="ECO:0000259" key="16">
    <source>
        <dbReference type="PROSITE" id="PS50113"/>
    </source>
</evidence>
<dbReference type="Proteomes" id="UP000054695">
    <property type="component" value="Unassembled WGS sequence"/>
</dbReference>
<feature type="domain" description="PAC" evidence="16">
    <location>
        <begin position="94"/>
        <end position="148"/>
    </location>
</feature>
<dbReference type="Gene3D" id="3.40.50.2300">
    <property type="match status" value="1"/>
</dbReference>
<dbReference type="OrthoDB" id="9810730at2"/>
<dbReference type="PROSITE" id="PS50894">
    <property type="entry name" value="HPT"/>
    <property type="match status" value="1"/>
</dbReference>
<accession>A0A0W0RIS5</accession>
<feature type="domain" description="Response regulatory" evidence="15">
    <location>
        <begin position="560"/>
        <end position="678"/>
    </location>
</feature>
<dbReference type="PROSITE" id="PS50110">
    <property type="entry name" value="RESPONSE_REGULATORY"/>
    <property type="match status" value="1"/>
</dbReference>
<dbReference type="Gene3D" id="1.10.287.130">
    <property type="match status" value="1"/>
</dbReference>
<dbReference type="Pfam" id="PF08448">
    <property type="entry name" value="PAS_4"/>
    <property type="match status" value="2"/>
</dbReference>
<dbReference type="SMART" id="SM00387">
    <property type="entry name" value="HATPase_c"/>
    <property type="match status" value="1"/>
</dbReference>
<evidence type="ECO:0000256" key="8">
    <source>
        <dbReference type="ARBA" id="ARBA00022840"/>
    </source>
</evidence>
<dbReference type="EMBL" id="LNXU01000032">
    <property type="protein sequence ID" value="KTC70972.1"/>
    <property type="molecule type" value="Genomic_DNA"/>
</dbReference>
<dbReference type="InterPro" id="IPR013656">
    <property type="entry name" value="PAS_4"/>
</dbReference>
<dbReference type="SMART" id="SM00388">
    <property type="entry name" value="HisKA"/>
    <property type="match status" value="1"/>
</dbReference>
<dbReference type="PANTHER" id="PTHR45339">
    <property type="entry name" value="HYBRID SIGNAL TRANSDUCTION HISTIDINE KINASE J"/>
    <property type="match status" value="1"/>
</dbReference>
<evidence type="ECO:0000256" key="2">
    <source>
        <dbReference type="ARBA" id="ARBA00004651"/>
    </source>
</evidence>
<dbReference type="InterPro" id="IPR008207">
    <property type="entry name" value="Sig_transdc_His_kin_Hpt_dom"/>
</dbReference>
<dbReference type="Pfam" id="PF01627">
    <property type="entry name" value="Hpt"/>
    <property type="match status" value="1"/>
</dbReference>
<reference evidence="18 19" key="1">
    <citation type="submission" date="2015-11" db="EMBL/GenBank/DDBJ databases">
        <title>Genomic analysis of 38 Legionella species identifies large and diverse effector repertoires.</title>
        <authorList>
            <person name="Burstein D."/>
            <person name="Amaro F."/>
            <person name="Zusman T."/>
            <person name="Lifshitz Z."/>
            <person name="Cohen O."/>
            <person name="Gilbert J.A."/>
            <person name="Pupko T."/>
            <person name="Shuman H.A."/>
            <person name="Segal G."/>
        </authorList>
    </citation>
    <scope>NUCLEOTIDE SEQUENCE [LARGE SCALE GENOMIC DNA]</scope>
    <source>
        <strain evidence="18 19">WIGA</strain>
    </source>
</reference>
<evidence type="ECO:0000256" key="4">
    <source>
        <dbReference type="ARBA" id="ARBA00022475"/>
    </source>
</evidence>
<dbReference type="InterPro" id="IPR005467">
    <property type="entry name" value="His_kinase_dom"/>
</dbReference>
<evidence type="ECO:0000313" key="19">
    <source>
        <dbReference type="Proteomes" id="UP000054695"/>
    </source>
</evidence>
<feature type="domain" description="HPt" evidence="17">
    <location>
        <begin position="724"/>
        <end position="821"/>
    </location>
</feature>
<dbReference type="GO" id="GO:0005524">
    <property type="term" value="F:ATP binding"/>
    <property type="evidence" value="ECO:0007669"/>
    <property type="project" value="UniProtKB-KW"/>
</dbReference>
<dbReference type="InterPro" id="IPR036890">
    <property type="entry name" value="HATPase_C_sf"/>
</dbReference>
<evidence type="ECO:0000256" key="7">
    <source>
        <dbReference type="ARBA" id="ARBA00022741"/>
    </source>
</evidence>
<keyword evidence="18" id="KW-0418">Kinase</keyword>
<dbReference type="RefSeq" id="WP_058460155.1">
    <property type="nucleotide sequence ID" value="NZ_CAAAIY010000005.1"/>
</dbReference>
<comment type="catalytic activity">
    <reaction evidence="1">
        <text>ATP + protein L-histidine = ADP + protein N-phospho-L-histidine.</text>
        <dbReference type="EC" id="2.7.13.3"/>
    </reaction>
</comment>
<dbReference type="CDD" id="cd17546">
    <property type="entry name" value="REC_hyHK_CKI1_RcsC-like"/>
    <property type="match status" value="1"/>
</dbReference>
<dbReference type="SUPFAM" id="SSF52172">
    <property type="entry name" value="CheY-like"/>
    <property type="match status" value="1"/>
</dbReference>
<evidence type="ECO:0000256" key="10">
    <source>
        <dbReference type="ARBA" id="ARBA00023012"/>
    </source>
</evidence>
<dbReference type="Gene3D" id="1.20.120.160">
    <property type="entry name" value="HPT domain"/>
    <property type="match status" value="1"/>
</dbReference>
<comment type="caution">
    <text evidence="18">The sequence shown here is derived from an EMBL/GenBank/DDBJ whole genome shotgun (WGS) entry which is preliminary data.</text>
</comment>
<organism evidence="18 19">
    <name type="scientific">Legionella bozemanae</name>
    <name type="common">Fluoribacter bozemanae</name>
    <dbReference type="NCBI Taxonomy" id="447"/>
    <lineage>
        <taxon>Bacteria</taxon>
        <taxon>Pseudomonadati</taxon>
        <taxon>Pseudomonadota</taxon>
        <taxon>Gammaproteobacteria</taxon>
        <taxon>Legionellales</taxon>
        <taxon>Legionellaceae</taxon>
        <taxon>Legionella</taxon>
    </lineage>
</organism>
<dbReference type="InterPro" id="IPR001610">
    <property type="entry name" value="PAC"/>
</dbReference>
<keyword evidence="10" id="KW-0902">Two-component regulatory system</keyword>
<evidence type="ECO:0000256" key="12">
    <source>
        <dbReference type="PROSITE-ProRule" id="PRU00110"/>
    </source>
</evidence>
<evidence type="ECO:0000259" key="17">
    <source>
        <dbReference type="PROSITE" id="PS50894"/>
    </source>
</evidence>
<dbReference type="SMART" id="SM00086">
    <property type="entry name" value="PAC"/>
    <property type="match status" value="2"/>
</dbReference>
<dbReference type="Pfam" id="PF00072">
    <property type="entry name" value="Response_reg"/>
    <property type="match status" value="1"/>
</dbReference>
<sequence>MSEKKAKVKISSSKEPPASLSVEANPFILASILKELPGSIYWKDKNGVYLGCNDTMLEMTGMKSIIGKTDFDMPWAASAETIRNNDLKVMALNSSLELEETGTLANGQQAVVLTRKTPLRDEQGNVIGILGISLNITHRKKQEADLRSSQEKTQSTLENILANMPGHVYWKDKNGVYLGCNNRQARSVGFQFGHELIGKTDFDLPWGEHQAELFRQNDLYIMQTGETEIIEEKALVEGKNAIFLSHKSPMRNKKGEITGVLGISINITDRKKMEAELKVAKEKAEAASLAKTEFLENMRHDIRTPLTGIVGFADLIKSEAKSAQIKEYADNLVASSHALLDFMDEVLEAIHVSSGEVPKVRKKFVLQRIVQHVIDLNKAKASAKHLRLSLDFDPNIPKYLIGDPVRIHRILLELIANSLNFTDAGFVTLTAKLAKRENREIIIQFIIEDSGMGIPKDKQQEIFLQFKRLTPSYKGIYKGAGLGLAVIKQFIDELDGEIYVESTVAKGTRFTCIIPLKTALLEDETGIDNDFFEPNIPSFTENTAITQQAPDSSAKLFKHRILLVEDNTIAQTIAKEMLNQCNCHVDVAADGQSALQFWKKNKYDLIFMDIGLPDMDGYQVTHHIRVQEIAKNHHTPIIALTAHVGEENKQRCIESGINAVLSKPLTQKNCCDILNSFIPSIQKEKGISSELDVLDLPATEKQFFELSEFPLLDVAEGIKTTGTEDMFCKMLKLMLGHSLVEDITLLKEAHVQGDWEKTQKLAHKIKGGAVYVGAIRLKIACQYLERYWKSGQRDLLEKIYQQMMQVIDETTSEIQKWIKAKAPH</sequence>
<dbReference type="SUPFAM" id="SSF55874">
    <property type="entry name" value="ATPase domain of HSP90 chaperone/DNA topoisomerase II/histidine kinase"/>
    <property type="match status" value="1"/>
</dbReference>
<evidence type="ECO:0000256" key="11">
    <source>
        <dbReference type="ARBA" id="ARBA00023136"/>
    </source>
</evidence>
<dbReference type="CDD" id="cd00088">
    <property type="entry name" value="HPT"/>
    <property type="match status" value="1"/>
</dbReference>
<dbReference type="PRINTS" id="PR00344">
    <property type="entry name" value="BCTRLSENSOR"/>
</dbReference>
<keyword evidence="18" id="KW-0808">Transferase</keyword>
<dbReference type="STRING" id="447.Lboz_2549"/>
<dbReference type="GO" id="GO:0000155">
    <property type="term" value="F:phosphorelay sensor kinase activity"/>
    <property type="evidence" value="ECO:0007669"/>
    <property type="project" value="InterPro"/>
</dbReference>
<feature type="modified residue" description="Phosphohistidine" evidence="12">
    <location>
        <position position="763"/>
    </location>
</feature>
<evidence type="ECO:0000256" key="13">
    <source>
        <dbReference type="PROSITE-ProRule" id="PRU00169"/>
    </source>
</evidence>
<dbReference type="SMART" id="SM00448">
    <property type="entry name" value="REC"/>
    <property type="match status" value="1"/>
</dbReference>
<dbReference type="PANTHER" id="PTHR45339:SF1">
    <property type="entry name" value="HYBRID SIGNAL TRANSDUCTION HISTIDINE KINASE J"/>
    <property type="match status" value="1"/>
</dbReference>
<keyword evidence="7" id="KW-0547">Nucleotide-binding</keyword>
<dbReference type="InterPro" id="IPR000700">
    <property type="entry name" value="PAS-assoc_C"/>
</dbReference>
<dbReference type="SUPFAM" id="SSF47226">
    <property type="entry name" value="Histidine-containing phosphotransfer domain, HPT domain"/>
    <property type="match status" value="1"/>
</dbReference>
<dbReference type="PROSITE" id="PS50113">
    <property type="entry name" value="PAC"/>
    <property type="match status" value="2"/>
</dbReference>
<keyword evidence="9" id="KW-1133">Transmembrane helix</keyword>
<evidence type="ECO:0000256" key="1">
    <source>
        <dbReference type="ARBA" id="ARBA00000085"/>
    </source>
</evidence>
<dbReference type="EC" id="2.7.13.3" evidence="3"/>
<dbReference type="SUPFAM" id="SSF47384">
    <property type="entry name" value="Homodimeric domain of signal transducing histidine kinase"/>
    <property type="match status" value="1"/>
</dbReference>
<dbReference type="InterPro" id="IPR003661">
    <property type="entry name" value="HisK_dim/P_dom"/>
</dbReference>
<feature type="modified residue" description="4-aspartylphosphate" evidence="13">
    <location>
        <position position="609"/>
    </location>
</feature>
<dbReference type="CDD" id="cd00082">
    <property type="entry name" value="HisKA"/>
    <property type="match status" value="1"/>
</dbReference>
<keyword evidence="8" id="KW-0067">ATP-binding</keyword>
<evidence type="ECO:0000256" key="6">
    <source>
        <dbReference type="ARBA" id="ARBA00022692"/>
    </source>
</evidence>
<dbReference type="InterPro" id="IPR004358">
    <property type="entry name" value="Sig_transdc_His_kin-like_C"/>
</dbReference>
<comment type="subcellular location">
    <subcellularLocation>
        <location evidence="2">Cell membrane</location>
        <topology evidence="2">Multi-pass membrane protein</topology>
    </subcellularLocation>
</comment>
<dbReference type="InterPro" id="IPR000014">
    <property type="entry name" value="PAS"/>
</dbReference>
<dbReference type="Pfam" id="PF00512">
    <property type="entry name" value="HisKA"/>
    <property type="match status" value="1"/>
</dbReference>
<dbReference type="InterPro" id="IPR036641">
    <property type="entry name" value="HPT_dom_sf"/>
</dbReference>
<dbReference type="Pfam" id="PF02518">
    <property type="entry name" value="HATPase_c"/>
    <property type="match status" value="1"/>
</dbReference>
<keyword evidence="4" id="KW-1003">Cell membrane</keyword>
<keyword evidence="11" id="KW-0472">Membrane</keyword>
<dbReference type="PROSITE" id="PS50109">
    <property type="entry name" value="HIS_KIN"/>
    <property type="match status" value="1"/>
</dbReference>
<evidence type="ECO:0000256" key="3">
    <source>
        <dbReference type="ARBA" id="ARBA00012438"/>
    </source>
</evidence>
<dbReference type="AlphaFoldDB" id="A0A0W0RIS5"/>
<feature type="domain" description="Histidine kinase" evidence="14">
    <location>
        <begin position="297"/>
        <end position="518"/>
    </location>
</feature>
<proteinExistence type="predicted"/>
<dbReference type="InterPro" id="IPR001789">
    <property type="entry name" value="Sig_transdc_resp-reg_receiver"/>
</dbReference>
<dbReference type="NCBIfam" id="TIGR00229">
    <property type="entry name" value="sensory_box"/>
    <property type="match status" value="2"/>
</dbReference>
<dbReference type="InterPro" id="IPR035965">
    <property type="entry name" value="PAS-like_dom_sf"/>
</dbReference>
<evidence type="ECO:0000256" key="5">
    <source>
        <dbReference type="ARBA" id="ARBA00022553"/>
    </source>
</evidence>
<dbReference type="Gene3D" id="3.30.565.10">
    <property type="entry name" value="Histidine kinase-like ATPase, C-terminal domain"/>
    <property type="match status" value="1"/>
</dbReference>
<dbReference type="InterPro" id="IPR003594">
    <property type="entry name" value="HATPase_dom"/>
</dbReference>
<dbReference type="GO" id="GO:0005886">
    <property type="term" value="C:plasma membrane"/>
    <property type="evidence" value="ECO:0007669"/>
    <property type="project" value="UniProtKB-SubCell"/>
</dbReference>
<dbReference type="Gene3D" id="3.30.450.20">
    <property type="entry name" value="PAS domain"/>
    <property type="match status" value="2"/>
</dbReference>
<keyword evidence="6" id="KW-0812">Transmembrane</keyword>
<dbReference type="PATRIC" id="fig|447.4.peg.2708"/>
<protein>
    <recommendedName>
        <fullName evidence="3">histidine kinase</fullName>
        <ecNumber evidence="3">2.7.13.3</ecNumber>
    </recommendedName>
</protein>
<keyword evidence="19" id="KW-1185">Reference proteome</keyword>
<evidence type="ECO:0000313" key="18">
    <source>
        <dbReference type="EMBL" id="KTC70972.1"/>
    </source>
</evidence>
<dbReference type="InterPro" id="IPR011006">
    <property type="entry name" value="CheY-like_superfamily"/>
</dbReference>
<name>A0A0W0RIS5_LEGBO</name>
<evidence type="ECO:0000256" key="9">
    <source>
        <dbReference type="ARBA" id="ARBA00022989"/>
    </source>
</evidence>
<dbReference type="InterPro" id="IPR036097">
    <property type="entry name" value="HisK_dim/P_sf"/>
</dbReference>
<feature type="domain" description="PAC" evidence="16">
    <location>
        <begin position="223"/>
        <end position="279"/>
    </location>
</feature>